<dbReference type="AlphaFoldDB" id="A0A822V2I0"/>
<name>A0A822V2I0_AGRTU</name>
<keyword evidence="2" id="KW-1133">Transmembrane helix</keyword>
<feature type="region of interest" description="Disordered" evidence="1">
    <location>
        <begin position="48"/>
        <end position="68"/>
    </location>
</feature>
<evidence type="ECO:0000313" key="4">
    <source>
        <dbReference type="Proteomes" id="UP000192074"/>
    </source>
</evidence>
<keyword evidence="2" id="KW-0472">Membrane</keyword>
<feature type="transmembrane region" description="Helical" evidence="2">
    <location>
        <begin position="20"/>
        <end position="39"/>
    </location>
</feature>
<dbReference type="Proteomes" id="UP000192074">
    <property type="component" value="Unassembled WGS sequence"/>
</dbReference>
<organism evidence="3 4">
    <name type="scientific">Agrobacterium tumefaciens str. B6</name>
    <dbReference type="NCBI Taxonomy" id="1183423"/>
    <lineage>
        <taxon>Bacteria</taxon>
        <taxon>Pseudomonadati</taxon>
        <taxon>Pseudomonadota</taxon>
        <taxon>Alphaproteobacteria</taxon>
        <taxon>Hyphomicrobiales</taxon>
        <taxon>Rhizobiaceae</taxon>
        <taxon>Rhizobium/Agrobacterium group</taxon>
        <taxon>Agrobacterium</taxon>
        <taxon>Agrobacterium tumefaciens complex</taxon>
    </lineage>
</organism>
<sequence>MRAWSGSTRVPEWYAVRKDNFINSNSFSIIVAIVATVILRHHPSIKPAHNRLHQRCQRNRRRNDHGLC</sequence>
<protein>
    <submittedName>
        <fullName evidence="3">Uncharacterized protein</fullName>
    </submittedName>
</protein>
<evidence type="ECO:0000313" key="3">
    <source>
        <dbReference type="EMBL" id="CVI22134.1"/>
    </source>
</evidence>
<dbReference type="EMBL" id="FCNL01000034">
    <property type="protein sequence ID" value="CVI22134.1"/>
    <property type="molecule type" value="Genomic_DNA"/>
</dbReference>
<proteinExistence type="predicted"/>
<gene>
    <name evidence="3" type="ORF">AGR4A_Lc40271</name>
</gene>
<accession>A0A822V2I0</accession>
<keyword evidence="2" id="KW-0812">Transmembrane</keyword>
<evidence type="ECO:0000256" key="1">
    <source>
        <dbReference type="SAM" id="MobiDB-lite"/>
    </source>
</evidence>
<comment type="caution">
    <text evidence="3">The sequence shown here is derived from an EMBL/GenBank/DDBJ whole genome shotgun (WGS) entry which is preliminary data.</text>
</comment>
<reference evidence="3 4" key="1">
    <citation type="submission" date="2016-01" db="EMBL/GenBank/DDBJ databases">
        <authorList>
            <person name="Regsiter A."/>
            <person name="william w."/>
        </authorList>
    </citation>
    <scope>NUCLEOTIDE SEQUENCE [LARGE SCALE GENOMIC DNA]</scope>
    <source>
        <strain evidence="3 4">B6</strain>
    </source>
</reference>
<evidence type="ECO:0000256" key="2">
    <source>
        <dbReference type="SAM" id="Phobius"/>
    </source>
</evidence>